<sequence length="93" mass="10257">MAIRTTQSTVTFMKPFQIDGMEENQPPGDYRVDMDEELLEGLSFLAYRRIAALIHLPAISKPQNPIQIVRIAPAEFDAMLQLDGAAARAVGPS</sequence>
<dbReference type="RefSeq" id="WP_284311822.1">
    <property type="nucleotide sequence ID" value="NZ_BSPC01000015.1"/>
</dbReference>
<name>A0ABQ6CFA8_9HYPH</name>
<organism evidence="1 2">
    <name type="scientific">Labrys miyagiensis</name>
    <dbReference type="NCBI Taxonomy" id="346912"/>
    <lineage>
        <taxon>Bacteria</taxon>
        <taxon>Pseudomonadati</taxon>
        <taxon>Pseudomonadota</taxon>
        <taxon>Alphaproteobacteria</taxon>
        <taxon>Hyphomicrobiales</taxon>
        <taxon>Xanthobacteraceae</taxon>
        <taxon>Labrys</taxon>
    </lineage>
</organism>
<evidence type="ECO:0000313" key="1">
    <source>
        <dbReference type="EMBL" id="GLS18958.1"/>
    </source>
</evidence>
<protein>
    <submittedName>
        <fullName evidence="1">Uncharacterized protein</fullName>
    </submittedName>
</protein>
<proteinExistence type="predicted"/>
<reference evidence="2" key="1">
    <citation type="journal article" date="2019" name="Int. J. Syst. Evol. Microbiol.">
        <title>The Global Catalogue of Microorganisms (GCM) 10K type strain sequencing project: providing services to taxonomists for standard genome sequencing and annotation.</title>
        <authorList>
            <consortium name="The Broad Institute Genomics Platform"/>
            <consortium name="The Broad Institute Genome Sequencing Center for Infectious Disease"/>
            <person name="Wu L."/>
            <person name="Ma J."/>
        </authorList>
    </citation>
    <scope>NUCLEOTIDE SEQUENCE [LARGE SCALE GENOMIC DNA]</scope>
    <source>
        <strain evidence="2">NBRC 101365</strain>
    </source>
</reference>
<keyword evidence="2" id="KW-1185">Reference proteome</keyword>
<dbReference type="EMBL" id="BSPC01000015">
    <property type="protein sequence ID" value="GLS18958.1"/>
    <property type="molecule type" value="Genomic_DNA"/>
</dbReference>
<dbReference type="Proteomes" id="UP001156882">
    <property type="component" value="Unassembled WGS sequence"/>
</dbReference>
<comment type="caution">
    <text evidence="1">The sequence shown here is derived from an EMBL/GenBank/DDBJ whole genome shotgun (WGS) entry which is preliminary data.</text>
</comment>
<evidence type="ECO:0000313" key="2">
    <source>
        <dbReference type="Proteomes" id="UP001156882"/>
    </source>
</evidence>
<accession>A0ABQ6CFA8</accession>
<gene>
    <name evidence="1" type="ORF">GCM10007874_19750</name>
</gene>